<protein>
    <submittedName>
        <fullName evidence="2">Cell Wall Hydrolase</fullName>
    </submittedName>
</protein>
<dbReference type="EMBL" id="FUYX01000020">
    <property type="protein sequence ID" value="SKC14792.1"/>
    <property type="molecule type" value="Genomic_DNA"/>
</dbReference>
<organism evidence="2 3">
    <name type="scientific">Bosea thiooxidans</name>
    <dbReference type="NCBI Taxonomy" id="53254"/>
    <lineage>
        <taxon>Bacteria</taxon>
        <taxon>Pseudomonadati</taxon>
        <taxon>Pseudomonadota</taxon>
        <taxon>Alphaproteobacteria</taxon>
        <taxon>Hyphomicrobiales</taxon>
        <taxon>Boseaceae</taxon>
        <taxon>Bosea</taxon>
    </lineage>
</organism>
<dbReference type="Proteomes" id="UP000190130">
    <property type="component" value="Unassembled WGS sequence"/>
</dbReference>
<dbReference type="Gene3D" id="1.10.10.2520">
    <property type="entry name" value="Cell wall hydrolase SleB, domain 1"/>
    <property type="match status" value="1"/>
</dbReference>
<dbReference type="AlphaFoldDB" id="A0A1T5H2A5"/>
<evidence type="ECO:0000313" key="3">
    <source>
        <dbReference type="Proteomes" id="UP000190130"/>
    </source>
</evidence>
<feature type="domain" description="Cell wall hydrolase SleB" evidence="1">
    <location>
        <begin position="90"/>
        <end position="187"/>
    </location>
</feature>
<accession>A0A1T5H2A5</accession>
<proteinExistence type="predicted"/>
<keyword evidence="2" id="KW-0378">Hydrolase</keyword>
<reference evidence="2 3" key="1">
    <citation type="submission" date="2017-02" db="EMBL/GenBank/DDBJ databases">
        <authorList>
            <person name="Peterson S.W."/>
        </authorList>
    </citation>
    <scope>NUCLEOTIDE SEQUENCE [LARGE SCALE GENOMIC DNA]</scope>
    <source>
        <strain evidence="2 3">DSM 9653</strain>
    </source>
</reference>
<dbReference type="InterPro" id="IPR011105">
    <property type="entry name" value="Cell_wall_hydrolase_SleB"/>
</dbReference>
<gene>
    <name evidence="2" type="ORF">SAMN05660750_04769</name>
</gene>
<name>A0A1T5H2A5_9HYPH</name>
<dbReference type="Pfam" id="PF07486">
    <property type="entry name" value="Hydrolase_2"/>
    <property type="match status" value="1"/>
</dbReference>
<dbReference type="GO" id="GO:0016787">
    <property type="term" value="F:hydrolase activity"/>
    <property type="evidence" value="ECO:0007669"/>
    <property type="project" value="UniProtKB-KW"/>
</dbReference>
<sequence length="304" mass="31749">MTRAAIAAHGLRSGGVFRYGGRGSIPLLIALLAPALGACSMSPVETAAVSAPATKEPAAARKRAVALAKADPREKDCLVRAMYFESNRSSEAGLLGVGTVVMNRVESARYPETICGVVGAPRQFASGVLTRPMTDNVLPKVEAIAEDILNGRRNESVGAAKHFHMAGLRFGYKNMHYVTVAGGNAFYVKGERPERRRIEEPTIQLAAASTSAPLTTASSSASAATSFASAPLAFAPEATAPKLPALESPMVTLVKNAPLPPGRPLDLDLPKASARALVAPPKDDRRVALLSTAEIRGSVSSPSR</sequence>
<evidence type="ECO:0000259" key="1">
    <source>
        <dbReference type="Pfam" id="PF07486"/>
    </source>
</evidence>
<dbReference type="InterPro" id="IPR042047">
    <property type="entry name" value="SleB_dom1"/>
</dbReference>
<evidence type="ECO:0000313" key="2">
    <source>
        <dbReference type="EMBL" id="SKC14792.1"/>
    </source>
</evidence>